<protein>
    <submittedName>
        <fullName evidence="1">Uncharacterized protein</fullName>
    </submittedName>
</protein>
<dbReference type="Ensembl" id="ENSSMRT00000024815.1">
    <property type="protein sequence ID" value="ENSSMRP00000021173.1"/>
    <property type="gene ID" value="ENSSMRG00000016475.1"/>
</dbReference>
<organism evidence="1 2">
    <name type="scientific">Salvator merianae</name>
    <name type="common">Argentine black and white tegu</name>
    <name type="synonym">Tupinambis merianae</name>
    <dbReference type="NCBI Taxonomy" id="96440"/>
    <lineage>
        <taxon>Eukaryota</taxon>
        <taxon>Metazoa</taxon>
        <taxon>Chordata</taxon>
        <taxon>Craniata</taxon>
        <taxon>Vertebrata</taxon>
        <taxon>Euteleostomi</taxon>
        <taxon>Lepidosauria</taxon>
        <taxon>Squamata</taxon>
        <taxon>Bifurcata</taxon>
        <taxon>Unidentata</taxon>
        <taxon>Episquamata</taxon>
        <taxon>Laterata</taxon>
        <taxon>Teiioidea</taxon>
        <taxon>Teiidae</taxon>
        <taxon>Salvator</taxon>
    </lineage>
</organism>
<name>A0A8D0DSK3_SALMN</name>
<reference evidence="1" key="2">
    <citation type="submission" date="2025-09" db="UniProtKB">
        <authorList>
            <consortium name="Ensembl"/>
        </authorList>
    </citation>
    <scope>IDENTIFICATION</scope>
</reference>
<dbReference type="AlphaFoldDB" id="A0A8D0DSK3"/>
<evidence type="ECO:0000313" key="2">
    <source>
        <dbReference type="Proteomes" id="UP000694421"/>
    </source>
</evidence>
<sequence length="95" mass="10833">MFLLAPIKDTAVVCHCLLPGRGWGLNLRPSAFQAICSTTELQPLSHYYFSLPLVCRMHNRAVIKNNNTSLLPGSCKLNFRVTKRRKRFSHGEDFQ</sequence>
<proteinExistence type="predicted"/>
<evidence type="ECO:0000313" key="1">
    <source>
        <dbReference type="Ensembl" id="ENSSMRP00000021173.1"/>
    </source>
</evidence>
<dbReference type="Proteomes" id="UP000694421">
    <property type="component" value="Unplaced"/>
</dbReference>
<reference evidence="1" key="1">
    <citation type="submission" date="2025-08" db="UniProtKB">
        <authorList>
            <consortium name="Ensembl"/>
        </authorList>
    </citation>
    <scope>IDENTIFICATION</scope>
</reference>
<keyword evidence="2" id="KW-1185">Reference proteome</keyword>
<accession>A0A8D0DSK3</accession>